<organism evidence="1 2">
    <name type="scientific">Triangularia setosa</name>
    <dbReference type="NCBI Taxonomy" id="2587417"/>
    <lineage>
        <taxon>Eukaryota</taxon>
        <taxon>Fungi</taxon>
        <taxon>Dikarya</taxon>
        <taxon>Ascomycota</taxon>
        <taxon>Pezizomycotina</taxon>
        <taxon>Sordariomycetes</taxon>
        <taxon>Sordariomycetidae</taxon>
        <taxon>Sordariales</taxon>
        <taxon>Podosporaceae</taxon>
        <taxon>Triangularia</taxon>
    </lineage>
</organism>
<accession>A0AAN6W2U5</accession>
<reference evidence="1" key="2">
    <citation type="submission" date="2023-05" db="EMBL/GenBank/DDBJ databases">
        <authorList>
            <consortium name="Lawrence Berkeley National Laboratory"/>
            <person name="Steindorff A."/>
            <person name="Hensen N."/>
            <person name="Bonometti L."/>
            <person name="Westerberg I."/>
            <person name="Brannstrom I.O."/>
            <person name="Guillou S."/>
            <person name="Cros-Aarteil S."/>
            <person name="Calhoun S."/>
            <person name="Haridas S."/>
            <person name="Kuo A."/>
            <person name="Mondo S."/>
            <person name="Pangilinan J."/>
            <person name="Riley R."/>
            <person name="Labutti K."/>
            <person name="Andreopoulos B."/>
            <person name="Lipzen A."/>
            <person name="Chen C."/>
            <person name="Yanf M."/>
            <person name="Daum C."/>
            <person name="Ng V."/>
            <person name="Clum A."/>
            <person name="Ohm R."/>
            <person name="Martin F."/>
            <person name="Silar P."/>
            <person name="Natvig D."/>
            <person name="Lalanne C."/>
            <person name="Gautier V."/>
            <person name="Ament-Velasquez S.L."/>
            <person name="Kruys A."/>
            <person name="Hutchinson M.I."/>
            <person name="Powell A.J."/>
            <person name="Barry K."/>
            <person name="Miller A.N."/>
            <person name="Grigoriev I.V."/>
            <person name="Debuchy R."/>
            <person name="Gladieux P."/>
            <person name="Thoren M.H."/>
            <person name="Johannesson H."/>
        </authorList>
    </citation>
    <scope>NUCLEOTIDE SEQUENCE</scope>
    <source>
        <strain evidence="1">CBS 892.96</strain>
    </source>
</reference>
<dbReference type="Proteomes" id="UP001302321">
    <property type="component" value="Unassembled WGS sequence"/>
</dbReference>
<protein>
    <submittedName>
        <fullName evidence="1">Uncharacterized protein</fullName>
    </submittedName>
</protein>
<comment type="caution">
    <text evidence="1">The sequence shown here is derived from an EMBL/GenBank/DDBJ whole genome shotgun (WGS) entry which is preliminary data.</text>
</comment>
<name>A0AAN6W2U5_9PEZI</name>
<evidence type="ECO:0000313" key="1">
    <source>
        <dbReference type="EMBL" id="KAK4173908.1"/>
    </source>
</evidence>
<proteinExistence type="predicted"/>
<gene>
    <name evidence="1" type="ORF">QBC36DRAFT_313448</name>
</gene>
<sequence>MKNSKPPNPGQWTPKGLVSRWYTYRLQNFKWRRKLEILLTTESWADPDYPEPCNALFRAYVSSKESPETLQYFQDAITAGTSYVLTAKPLESPLRVGLVVNKVPGDFGDMDKRWSVAFLLGKRTVGFFFMRILQPEVIPQDKYRPESNPDYGQVQGNRPPQDVLHPNLYKFSPFPMLLPPESFELKQEDPREVLCSVDFDSEWLTTQPERPALDGAESFILPPARHTPTAIQQVHGSPELYEGELYVDEEAYPELAALEQAY</sequence>
<reference evidence="1" key="1">
    <citation type="journal article" date="2023" name="Mol. Phylogenet. Evol.">
        <title>Genome-scale phylogeny and comparative genomics of the fungal order Sordariales.</title>
        <authorList>
            <person name="Hensen N."/>
            <person name="Bonometti L."/>
            <person name="Westerberg I."/>
            <person name="Brannstrom I.O."/>
            <person name="Guillou S."/>
            <person name="Cros-Aarteil S."/>
            <person name="Calhoun S."/>
            <person name="Haridas S."/>
            <person name="Kuo A."/>
            <person name="Mondo S."/>
            <person name="Pangilinan J."/>
            <person name="Riley R."/>
            <person name="LaButti K."/>
            <person name="Andreopoulos B."/>
            <person name="Lipzen A."/>
            <person name="Chen C."/>
            <person name="Yan M."/>
            <person name="Daum C."/>
            <person name="Ng V."/>
            <person name="Clum A."/>
            <person name="Steindorff A."/>
            <person name="Ohm R.A."/>
            <person name="Martin F."/>
            <person name="Silar P."/>
            <person name="Natvig D.O."/>
            <person name="Lalanne C."/>
            <person name="Gautier V."/>
            <person name="Ament-Velasquez S.L."/>
            <person name="Kruys A."/>
            <person name="Hutchinson M.I."/>
            <person name="Powell A.J."/>
            <person name="Barry K."/>
            <person name="Miller A.N."/>
            <person name="Grigoriev I.V."/>
            <person name="Debuchy R."/>
            <person name="Gladieux P."/>
            <person name="Hiltunen Thoren M."/>
            <person name="Johannesson H."/>
        </authorList>
    </citation>
    <scope>NUCLEOTIDE SEQUENCE</scope>
    <source>
        <strain evidence="1">CBS 892.96</strain>
    </source>
</reference>
<dbReference type="EMBL" id="MU866312">
    <property type="protein sequence ID" value="KAK4173908.1"/>
    <property type="molecule type" value="Genomic_DNA"/>
</dbReference>
<dbReference type="AlphaFoldDB" id="A0AAN6W2U5"/>
<evidence type="ECO:0000313" key="2">
    <source>
        <dbReference type="Proteomes" id="UP001302321"/>
    </source>
</evidence>
<keyword evidence="2" id="KW-1185">Reference proteome</keyword>